<evidence type="ECO:0000313" key="2">
    <source>
        <dbReference type="Proteomes" id="UP001108240"/>
    </source>
</evidence>
<name>A0A8C1F8R2_CYPCA</name>
<evidence type="ECO:0000313" key="1">
    <source>
        <dbReference type="Ensembl" id="ENSCCRP00000086825.2"/>
    </source>
</evidence>
<reference evidence="1" key="1">
    <citation type="submission" date="2025-08" db="UniProtKB">
        <authorList>
            <consortium name="Ensembl"/>
        </authorList>
    </citation>
    <scope>IDENTIFICATION</scope>
</reference>
<dbReference type="OMA" id="DHGHKAN"/>
<keyword evidence="2" id="KW-1185">Reference proteome</keyword>
<reference evidence="1" key="2">
    <citation type="submission" date="2025-09" db="UniProtKB">
        <authorList>
            <consortium name="Ensembl"/>
        </authorList>
    </citation>
    <scope>IDENTIFICATION</scope>
</reference>
<dbReference type="Proteomes" id="UP001108240">
    <property type="component" value="Unplaced"/>
</dbReference>
<protein>
    <submittedName>
        <fullName evidence="1">Uncharacterized protein</fullName>
    </submittedName>
</protein>
<dbReference type="AlphaFoldDB" id="A0A8C1F8R2"/>
<proteinExistence type="predicted"/>
<dbReference type="GeneTree" id="ENSGT01150000287822"/>
<dbReference type="Ensembl" id="ENSCCRT00000094327.2">
    <property type="protein sequence ID" value="ENSCCRP00000086825.2"/>
    <property type="gene ID" value="ENSCCRG00000047294.2"/>
</dbReference>
<organism evidence="1 2">
    <name type="scientific">Cyprinus carpio carpio</name>
    <dbReference type="NCBI Taxonomy" id="630221"/>
    <lineage>
        <taxon>Eukaryota</taxon>
        <taxon>Metazoa</taxon>
        <taxon>Chordata</taxon>
        <taxon>Craniata</taxon>
        <taxon>Vertebrata</taxon>
        <taxon>Euteleostomi</taxon>
        <taxon>Actinopterygii</taxon>
        <taxon>Neopterygii</taxon>
        <taxon>Teleostei</taxon>
        <taxon>Ostariophysi</taxon>
        <taxon>Cypriniformes</taxon>
        <taxon>Cyprinidae</taxon>
        <taxon>Cyprininae</taxon>
        <taxon>Cyprinus</taxon>
    </lineage>
</organism>
<accession>A0A8C1F8R2</accession>
<sequence>MKKTDATNIQPETSKSRRNLTPTFAHGIWYSGTRRIDHGHKANEAQVLSGKVHLLCIKLEVLRELFVRKVEVAESCGKTKSLEANSRTKHKQTNIASM</sequence>